<dbReference type="Gene3D" id="3.30.565.10">
    <property type="entry name" value="Histidine kinase-like ATPase, C-terminal domain"/>
    <property type="match status" value="1"/>
</dbReference>
<comment type="subcellular location">
    <subcellularLocation>
        <location evidence="2">Membrane</location>
    </subcellularLocation>
</comment>
<evidence type="ECO:0000259" key="9">
    <source>
        <dbReference type="PROSITE" id="PS50109"/>
    </source>
</evidence>
<dbReference type="EC" id="2.7.13.3" evidence="3"/>
<feature type="domain" description="Histidine kinase" evidence="9">
    <location>
        <begin position="540"/>
        <end position="768"/>
    </location>
</feature>
<gene>
    <name evidence="12" type="ORF">COY96_01025</name>
</gene>
<keyword evidence="8" id="KW-0472">Membrane</keyword>
<dbReference type="InterPro" id="IPR050736">
    <property type="entry name" value="Sensor_HK_Regulatory"/>
</dbReference>
<dbReference type="PROSITE" id="PS50885">
    <property type="entry name" value="HAMP"/>
    <property type="match status" value="1"/>
</dbReference>
<dbReference type="PROSITE" id="PS50113">
    <property type="entry name" value="PAC"/>
    <property type="match status" value="1"/>
</dbReference>
<accession>A0A2M7Q9E6</accession>
<keyword evidence="8" id="KW-1133">Transmembrane helix</keyword>
<evidence type="ECO:0000313" key="12">
    <source>
        <dbReference type="EMBL" id="PIY59584.1"/>
    </source>
</evidence>
<dbReference type="InterPro" id="IPR013656">
    <property type="entry name" value="PAS_4"/>
</dbReference>
<dbReference type="PROSITE" id="PS50109">
    <property type="entry name" value="HIS_KIN"/>
    <property type="match status" value="1"/>
</dbReference>
<dbReference type="Pfam" id="PF02518">
    <property type="entry name" value="HATPase_c"/>
    <property type="match status" value="1"/>
</dbReference>
<evidence type="ECO:0000256" key="6">
    <source>
        <dbReference type="ARBA" id="ARBA00022777"/>
    </source>
</evidence>
<sequence length="768" mass="86865">MRYSFARILILTSILLVLVGIILTFGVSFGFYQYNFNKTVQEKTHILKIISDAVAGPLLTFREPMHPLVIENVLQKSLEVPGVMFVRSFNDANKTIIISSDPKETGIKIENLPALKREISVRDGIFNGEKIKEFSIKARDGTNLWMGFSFKDIEKDILINAVVLGVSASFLIIITILVIFFIFRHFLITPFLSLTTAFEKLKNKDYGTRLADSPVSEIQKIFQSFNEMVQNLSNSYQSLKMAETETKKSEKLFRSFLDSAPLCIKWFDKDGNLISINKNGREEHYLEGKMEEEIKNWKYLDSIDEAYRPMVKEKMDSALMGETSSFEMKHVVNGSREQWCAATITPVKNDEGDISNILFISRGLTKEKAIKEEREKNIKKTEETKSALFNILEDIKESERKFQEERDRSQAIISSMGEGLVVIDKNYMIVMANKTAESLLEIPAGKMIGRDTKKIVSILKGEQEIPDDERPEAKTFKTGETIIIRLEDNYYLKLPSGKKFPVEIISAPLRGDGITAAVVIFQDISKEKSLDEAKNSFISIASHQLRTPLTSIRWYAEMLGSEDAGPLNENQKNFVSRVYGSALKLNEVINLLLSLARIESGKTGREISKIDLIAFTDDITKELEPQFKQKNISVALVPPTEKLAEIKYDVSMLRQIVTNLLSNSIRYTENNGKIEIKIEKREDKIIYSVKDDGIGIPADQQGKIFQKFFRADNTSTAVPDGSGLGLALVRALIEMNNGSVWFESPTAWTDKSGKEEKKGTAFYFTINS</sequence>
<feature type="transmembrane region" description="Helical" evidence="8">
    <location>
        <begin position="157"/>
        <end position="183"/>
    </location>
</feature>
<dbReference type="Pfam" id="PF13426">
    <property type="entry name" value="PAS_9"/>
    <property type="match status" value="1"/>
</dbReference>
<feature type="transmembrane region" description="Helical" evidence="8">
    <location>
        <begin position="6"/>
        <end position="32"/>
    </location>
</feature>
<evidence type="ECO:0000259" key="11">
    <source>
        <dbReference type="PROSITE" id="PS50885"/>
    </source>
</evidence>
<dbReference type="CDD" id="cd00130">
    <property type="entry name" value="PAS"/>
    <property type="match status" value="1"/>
</dbReference>
<dbReference type="InterPro" id="IPR000014">
    <property type="entry name" value="PAS"/>
</dbReference>
<evidence type="ECO:0000256" key="8">
    <source>
        <dbReference type="SAM" id="Phobius"/>
    </source>
</evidence>
<evidence type="ECO:0000259" key="10">
    <source>
        <dbReference type="PROSITE" id="PS50113"/>
    </source>
</evidence>
<feature type="domain" description="PAC" evidence="10">
    <location>
        <begin position="324"/>
        <end position="376"/>
    </location>
</feature>
<dbReference type="Gene3D" id="6.10.340.10">
    <property type="match status" value="1"/>
</dbReference>
<protein>
    <recommendedName>
        <fullName evidence="3">histidine kinase</fullName>
        <ecNumber evidence="3">2.7.13.3</ecNumber>
    </recommendedName>
</protein>
<keyword evidence="7" id="KW-0902">Two-component regulatory system</keyword>
<keyword evidence="6" id="KW-0418">Kinase</keyword>
<reference evidence="13" key="1">
    <citation type="submission" date="2017-09" db="EMBL/GenBank/DDBJ databases">
        <title>Depth-based differentiation of microbial function through sediment-hosted aquifers and enrichment of novel symbionts in the deep terrestrial subsurface.</title>
        <authorList>
            <person name="Probst A.J."/>
            <person name="Ladd B."/>
            <person name="Jarett J.K."/>
            <person name="Geller-Mcgrath D.E."/>
            <person name="Sieber C.M.K."/>
            <person name="Emerson J.B."/>
            <person name="Anantharaman K."/>
            <person name="Thomas B.C."/>
            <person name="Malmstrom R."/>
            <person name="Stieglmeier M."/>
            <person name="Klingl A."/>
            <person name="Woyke T."/>
            <person name="Ryan C.M."/>
            <person name="Banfield J.F."/>
        </authorList>
    </citation>
    <scope>NUCLEOTIDE SEQUENCE [LARGE SCALE GENOMIC DNA]</scope>
</reference>
<evidence type="ECO:0000256" key="5">
    <source>
        <dbReference type="ARBA" id="ARBA00022679"/>
    </source>
</evidence>
<dbReference type="Gene3D" id="1.10.287.130">
    <property type="match status" value="1"/>
</dbReference>
<dbReference type="SMART" id="SM00387">
    <property type="entry name" value="HATPase_c"/>
    <property type="match status" value="1"/>
</dbReference>
<dbReference type="Pfam" id="PF00512">
    <property type="entry name" value="HisKA"/>
    <property type="match status" value="1"/>
</dbReference>
<dbReference type="Proteomes" id="UP000230363">
    <property type="component" value="Unassembled WGS sequence"/>
</dbReference>
<dbReference type="InterPro" id="IPR003661">
    <property type="entry name" value="HisK_dim/P_dom"/>
</dbReference>
<dbReference type="SMART" id="SM00388">
    <property type="entry name" value="HisKA"/>
    <property type="match status" value="1"/>
</dbReference>
<proteinExistence type="predicted"/>
<dbReference type="InterPro" id="IPR003660">
    <property type="entry name" value="HAMP_dom"/>
</dbReference>
<dbReference type="InterPro" id="IPR000700">
    <property type="entry name" value="PAS-assoc_C"/>
</dbReference>
<dbReference type="InterPro" id="IPR036890">
    <property type="entry name" value="HATPase_C_sf"/>
</dbReference>
<dbReference type="PRINTS" id="PR00344">
    <property type="entry name" value="BCTRLSENSOR"/>
</dbReference>
<evidence type="ECO:0000256" key="1">
    <source>
        <dbReference type="ARBA" id="ARBA00000085"/>
    </source>
</evidence>
<feature type="domain" description="HAMP" evidence="11">
    <location>
        <begin position="185"/>
        <end position="237"/>
    </location>
</feature>
<keyword evidence="5" id="KW-0808">Transferase</keyword>
<dbReference type="SUPFAM" id="SSF47384">
    <property type="entry name" value="Homodimeric domain of signal transducing histidine kinase"/>
    <property type="match status" value="1"/>
</dbReference>
<dbReference type="InterPro" id="IPR003594">
    <property type="entry name" value="HATPase_dom"/>
</dbReference>
<dbReference type="Pfam" id="PF08448">
    <property type="entry name" value="PAS_4"/>
    <property type="match status" value="1"/>
</dbReference>
<dbReference type="InterPro" id="IPR004358">
    <property type="entry name" value="Sig_transdc_His_kin-like_C"/>
</dbReference>
<dbReference type="Gene3D" id="3.30.450.20">
    <property type="entry name" value="PAS domain"/>
    <property type="match status" value="2"/>
</dbReference>
<evidence type="ECO:0000256" key="7">
    <source>
        <dbReference type="ARBA" id="ARBA00023012"/>
    </source>
</evidence>
<dbReference type="SMART" id="SM00304">
    <property type="entry name" value="HAMP"/>
    <property type="match status" value="1"/>
</dbReference>
<evidence type="ECO:0000256" key="4">
    <source>
        <dbReference type="ARBA" id="ARBA00022553"/>
    </source>
</evidence>
<dbReference type="CDD" id="cd06225">
    <property type="entry name" value="HAMP"/>
    <property type="match status" value="1"/>
</dbReference>
<keyword evidence="8" id="KW-0812">Transmembrane</keyword>
<dbReference type="InterPro" id="IPR036097">
    <property type="entry name" value="HisK_dim/P_sf"/>
</dbReference>
<comment type="caution">
    <text evidence="12">The sequence shown here is derived from an EMBL/GenBank/DDBJ whole genome shotgun (WGS) entry which is preliminary data.</text>
</comment>
<evidence type="ECO:0000256" key="2">
    <source>
        <dbReference type="ARBA" id="ARBA00004370"/>
    </source>
</evidence>
<evidence type="ECO:0000313" key="13">
    <source>
        <dbReference type="Proteomes" id="UP000230363"/>
    </source>
</evidence>
<dbReference type="EMBL" id="PFKZ01000037">
    <property type="protein sequence ID" value="PIY59584.1"/>
    <property type="molecule type" value="Genomic_DNA"/>
</dbReference>
<dbReference type="CDD" id="cd00082">
    <property type="entry name" value="HisKA"/>
    <property type="match status" value="1"/>
</dbReference>
<dbReference type="NCBIfam" id="TIGR00229">
    <property type="entry name" value="sensory_box"/>
    <property type="match status" value="2"/>
</dbReference>
<dbReference type="GO" id="GO:0000155">
    <property type="term" value="F:phosphorelay sensor kinase activity"/>
    <property type="evidence" value="ECO:0007669"/>
    <property type="project" value="InterPro"/>
</dbReference>
<dbReference type="PANTHER" id="PTHR43711:SF31">
    <property type="entry name" value="HISTIDINE KINASE"/>
    <property type="match status" value="1"/>
</dbReference>
<dbReference type="InterPro" id="IPR035965">
    <property type="entry name" value="PAS-like_dom_sf"/>
</dbReference>
<dbReference type="GO" id="GO:0016020">
    <property type="term" value="C:membrane"/>
    <property type="evidence" value="ECO:0007669"/>
    <property type="project" value="UniProtKB-SubCell"/>
</dbReference>
<comment type="catalytic activity">
    <reaction evidence="1">
        <text>ATP + protein L-histidine = ADP + protein N-phospho-L-histidine.</text>
        <dbReference type="EC" id="2.7.13.3"/>
    </reaction>
</comment>
<name>A0A2M7Q9E6_9BACT</name>
<dbReference type="SUPFAM" id="SSF55874">
    <property type="entry name" value="ATPase domain of HSP90 chaperone/DNA topoisomerase II/histidine kinase"/>
    <property type="match status" value="1"/>
</dbReference>
<dbReference type="PANTHER" id="PTHR43711">
    <property type="entry name" value="TWO-COMPONENT HISTIDINE KINASE"/>
    <property type="match status" value="1"/>
</dbReference>
<organism evidence="12 13">
    <name type="scientific">Candidatus Wolfebacteria bacterium CG_4_10_14_0_8_um_filter_37_11</name>
    <dbReference type="NCBI Taxonomy" id="1975062"/>
    <lineage>
        <taxon>Bacteria</taxon>
        <taxon>Candidatus Wolfeibacteriota</taxon>
    </lineage>
</organism>
<dbReference type="FunFam" id="3.30.565.10:FF:000006">
    <property type="entry name" value="Sensor histidine kinase WalK"/>
    <property type="match status" value="1"/>
</dbReference>
<dbReference type="InterPro" id="IPR005467">
    <property type="entry name" value="His_kinase_dom"/>
</dbReference>
<dbReference type="SUPFAM" id="SSF55785">
    <property type="entry name" value="PYP-like sensor domain (PAS domain)"/>
    <property type="match status" value="2"/>
</dbReference>
<dbReference type="AlphaFoldDB" id="A0A2M7Q9E6"/>
<evidence type="ECO:0000256" key="3">
    <source>
        <dbReference type="ARBA" id="ARBA00012438"/>
    </source>
</evidence>
<keyword evidence="4" id="KW-0597">Phosphoprotein</keyword>
<dbReference type="Pfam" id="PF00672">
    <property type="entry name" value="HAMP"/>
    <property type="match status" value="1"/>
</dbReference>